<dbReference type="EnsemblMetazoa" id="OVOC58.1">
    <property type="protein sequence ID" value="OVOC58.1"/>
    <property type="gene ID" value="WBGene00236867"/>
</dbReference>
<proteinExistence type="predicted"/>
<keyword evidence="2" id="KW-1185">Reference proteome</keyword>
<evidence type="ECO:0000313" key="1">
    <source>
        <dbReference type="EnsemblMetazoa" id="OVOC58.1"/>
    </source>
</evidence>
<accession>A0A8R1TW62</accession>
<sequence length="46" mass="5526">MRDCGNYGISYFIIFESKGQKKRNEKELKFVQNILSDFYKSMGWLL</sequence>
<evidence type="ECO:0000313" key="2">
    <source>
        <dbReference type="Proteomes" id="UP000024404"/>
    </source>
</evidence>
<dbReference type="AlphaFoldDB" id="A0A8R1TW62"/>
<organism evidence="1 2">
    <name type="scientific">Onchocerca volvulus</name>
    <dbReference type="NCBI Taxonomy" id="6282"/>
    <lineage>
        <taxon>Eukaryota</taxon>
        <taxon>Metazoa</taxon>
        <taxon>Ecdysozoa</taxon>
        <taxon>Nematoda</taxon>
        <taxon>Chromadorea</taxon>
        <taxon>Rhabditida</taxon>
        <taxon>Spirurina</taxon>
        <taxon>Spiruromorpha</taxon>
        <taxon>Filarioidea</taxon>
        <taxon>Onchocercidae</taxon>
        <taxon>Onchocerca</taxon>
    </lineage>
</organism>
<protein>
    <submittedName>
        <fullName evidence="1">Uncharacterized protein</fullName>
    </submittedName>
</protein>
<dbReference type="EMBL" id="CMVM020000018">
    <property type="status" value="NOT_ANNOTATED_CDS"/>
    <property type="molecule type" value="Genomic_DNA"/>
</dbReference>
<reference evidence="1" key="2">
    <citation type="submission" date="2022-06" db="UniProtKB">
        <authorList>
            <consortium name="EnsemblMetazoa"/>
        </authorList>
    </citation>
    <scope>IDENTIFICATION</scope>
</reference>
<reference evidence="2" key="1">
    <citation type="submission" date="2013-10" db="EMBL/GenBank/DDBJ databases">
        <title>Genome sequencing of Onchocerca volvulus.</title>
        <authorList>
            <person name="Cotton J."/>
            <person name="Tsai J."/>
            <person name="Stanley E."/>
            <person name="Tracey A."/>
            <person name="Holroyd N."/>
            <person name="Lustigman S."/>
            <person name="Berriman M."/>
        </authorList>
    </citation>
    <scope>NUCLEOTIDE SEQUENCE</scope>
</reference>
<name>A0A8R1TW62_ONCVO</name>
<dbReference type="Proteomes" id="UP000024404">
    <property type="component" value="Unassembled WGS sequence"/>
</dbReference>